<dbReference type="PANTHER" id="PTHR11557">
    <property type="entry name" value="PORPHOBILINOGEN DEAMINASE"/>
    <property type="match status" value="1"/>
</dbReference>
<sequence>MFLNKITIATRASDLALWQAYHVRDRIEAAYPNISVELNKITSNGDKILDKPLALIGGKGHFTKELEDEMLAGNADIAVHSLKDVPSYMPEGLELAAITTRQDQSDVFLSHNYESFHALPEGAVVGTTSLRRRMQLLSVRPDLRVKDLRGNVNTRLRKLAEGQYDAIILAYIGLDRLDLLKDIPFTEKLPLAIMIPPMGQAALGIQIKTTDHEIRKIVKEVLNDEDTFLCSTLERDFVADIGAGCSAPVAVNATINKGMITMKAMIGYPDGSRIIEEKIAASLTACQSLGKLMAKLMTDKGAGKVLKKAEKMAFKDDVSAERL</sequence>
<feature type="modified residue" description="S-(dipyrrolylmethanemethyl)cysteine" evidence="8">
    <location>
        <position position="245"/>
    </location>
</feature>
<comment type="catalytic activity">
    <reaction evidence="7 8">
        <text>4 porphobilinogen + H2O = hydroxymethylbilane + 4 NH4(+)</text>
        <dbReference type="Rhea" id="RHEA:13185"/>
        <dbReference type="ChEBI" id="CHEBI:15377"/>
        <dbReference type="ChEBI" id="CHEBI:28938"/>
        <dbReference type="ChEBI" id="CHEBI:57845"/>
        <dbReference type="ChEBI" id="CHEBI:58126"/>
        <dbReference type="EC" id="2.5.1.61"/>
    </reaction>
</comment>
<evidence type="ECO:0000256" key="5">
    <source>
        <dbReference type="ARBA" id="ARBA00022679"/>
    </source>
</evidence>
<dbReference type="GO" id="GO:0005737">
    <property type="term" value="C:cytoplasm"/>
    <property type="evidence" value="ECO:0007669"/>
    <property type="project" value="UniProtKB-UniRule"/>
</dbReference>
<protein>
    <recommendedName>
        <fullName evidence="8">Porphobilinogen deaminase</fullName>
        <shortName evidence="8">PBG</shortName>
        <ecNumber evidence="8">2.5.1.61</ecNumber>
    </recommendedName>
    <alternativeName>
        <fullName evidence="8">Hydroxymethylbilane synthase</fullName>
        <shortName evidence="8">HMBS</shortName>
    </alternativeName>
    <alternativeName>
        <fullName evidence="8">Pre-uroporphyrinogen synthase</fullName>
    </alternativeName>
</protein>
<keyword evidence="5 8" id="KW-0808">Transferase</keyword>
<dbReference type="InterPro" id="IPR022417">
    <property type="entry name" value="Porphobilin_deaminase_N"/>
</dbReference>
<comment type="miscellaneous">
    <text evidence="8">The porphobilinogen subunits are added to the dipyrromethane group.</text>
</comment>
<evidence type="ECO:0000259" key="9">
    <source>
        <dbReference type="Pfam" id="PF01379"/>
    </source>
</evidence>
<dbReference type="Pfam" id="PF01379">
    <property type="entry name" value="Porphobil_deam"/>
    <property type="match status" value="1"/>
</dbReference>
<comment type="function">
    <text evidence="1 8">Tetrapolymerization of the monopyrrole PBG into the hydroxymethylbilane pre-uroporphyrinogen in several discrete steps.</text>
</comment>
<evidence type="ECO:0000259" key="10">
    <source>
        <dbReference type="Pfam" id="PF03900"/>
    </source>
</evidence>
<comment type="similarity">
    <text evidence="3 8">Belongs to the HMBS family.</text>
</comment>
<dbReference type="NCBIfam" id="TIGR00212">
    <property type="entry name" value="hemC"/>
    <property type="match status" value="1"/>
</dbReference>
<dbReference type="Gene3D" id="3.40.190.10">
    <property type="entry name" value="Periplasmic binding protein-like II"/>
    <property type="match status" value="2"/>
</dbReference>
<evidence type="ECO:0000256" key="2">
    <source>
        <dbReference type="ARBA" id="ARBA00004735"/>
    </source>
</evidence>
<dbReference type="PIRSF" id="PIRSF001438">
    <property type="entry name" value="4pyrrol_synth_OHMeBilane_synth"/>
    <property type="match status" value="1"/>
</dbReference>
<dbReference type="SUPFAM" id="SSF54782">
    <property type="entry name" value="Porphobilinogen deaminase (hydroxymethylbilane synthase), C-terminal domain"/>
    <property type="match status" value="1"/>
</dbReference>
<comment type="pathway">
    <text evidence="2">Porphyrin-containing compound metabolism; protoporphyrin-IX biosynthesis; coproporphyrinogen-III from 5-aminolevulinate: step 2/4.</text>
</comment>
<reference evidence="11" key="1">
    <citation type="submission" date="2020-01" db="EMBL/GenBank/DDBJ databases">
        <authorList>
            <person name="Meier V. D."/>
            <person name="Meier V D."/>
        </authorList>
    </citation>
    <scope>NUCLEOTIDE SEQUENCE</scope>
    <source>
        <strain evidence="11">HLG_WM_MAG_05</strain>
    </source>
</reference>
<dbReference type="PRINTS" id="PR00151">
    <property type="entry name" value="PORPHBDMNASE"/>
</dbReference>
<dbReference type="EC" id="2.5.1.61" evidence="8"/>
<dbReference type="AlphaFoldDB" id="A0A6S6TS58"/>
<dbReference type="Gene3D" id="3.30.160.40">
    <property type="entry name" value="Porphobilinogen deaminase, C-terminal domain"/>
    <property type="match status" value="1"/>
</dbReference>
<dbReference type="PROSITE" id="PS00533">
    <property type="entry name" value="PORPHOBILINOGEN_DEAM"/>
    <property type="match status" value="1"/>
</dbReference>
<comment type="subunit">
    <text evidence="4 8">Monomer.</text>
</comment>
<keyword evidence="6 8" id="KW-0627">Porphyrin biosynthesis</keyword>
<evidence type="ECO:0000256" key="7">
    <source>
        <dbReference type="ARBA" id="ARBA00048169"/>
    </source>
</evidence>
<dbReference type="SUPFAM" id="SSF53850">
    <property type="entry name" value="Periplasmic binding protein-like II"/>
    <property type="match status" value="1"/>
</dbReference>
<evidence type="ECO:0000256" key="3">
    <source>
        <dbReference type="ARBA" id="ARBA00005638"/>
    </source>
</evidence>
<feature type="domain" description="Porphobilinogen deaminase N-terminal" evidence="9">
    <location>
        <begin position="6"/>
        <end position="215"/>
    </location>
</feature>
<dbReference type="GO" id="GO:0004418">
    <property type="term" value="F:hydroxymethylbilane synthase activity"/>
    <property type="evidence" value="ECO:0007669"/>
    <property type="project" value="UniProtKB-UniRule"/>
</dbReference>
<name>A0A6S6TS58_9BACT</name>
<dbReference type="UniPathway" id="UPA00251">
    <property type="reaction ID" value="UER00319"/>
</dbReference>
<dbReference type="PANTHER" id="PTHR11557:SF0">
    <property type="entry name" value="PORPHOBILINOGEN DEAMINASE"/>
    <property type="match status" value="1"/>
</dbReference>
<dbReference type="InterPro" id="IPR022419">
    <property type="entry name" value="Porphobilin_deaminase_cofac_BS"/>
</dbReference>
<feature type="domain" description="Porphobilinogen deaminase C-terminal" evidence="10">
    <location>
        <begin position="228"/>
        <end position="298"/>
    </location>
</feature>
<evidence type="ECO:0000256" key="4">
    <source>
        <dbReference type="ARBA" id="ARBA00011245"/>
    </source>
</evidence>
<dbReference type="InterPro" id="IPR022418">
    <property type="entry name" value="Porphobilinogen_deaminase_C"/>
</dbReference>
<dbReference type="CDD" id="cd13646">
    <property type="entry name" value="PBP2_EcHMBS_like"/>
    <property type="match status" value="1"/>
</dbReference>
<dbReference type="Pfam" id="PF03900">
    <property type="entry name" value="Porphobil_deamC"/>
    <property type="match status" value="1"/>
</dbReference>
<comment type="cofactor">
    <cofactor evidence="8">
        <name>dipyrromethane</name>
        <dbReference type="ChEBI" id="CHEBI:60342"/>
    </cofactor>
    <text evidence="8">Binds 1 dipyrromethane group covalently.</text>
</comment>
<dbReference type="EMBL" id="CACVAU010000064">
    <property type="protein sequence ID" value="CAA6822165.1"/>
    <property type="molecule type" value="Genomic_DNA"/>
</dbReference>
<evidence type="ECO:0000313" key="11">
    <source>
        <dbReference type="EMBL" id="CAA6822165.1"/>
    </source>
</evidence>
<proteinExistence type="inferred from homology"/>
<evidence type="ECO:0000256" key="6">
    <source>
        <dbReference type="ARBA" id="ARBA00023244"/>
    </source>
</evidence>
<dbReference type="FunFam" id="3.40.190.10:FF:000005">
    <property type="entry name" value="Porphobilinogen deaminase"/>
    <property type="match status" value="1"/>
</dbReference>
<gene>
    <name evidence="8" type="primary">hemC</name>
    <name evidence="11" type="ORF">HELGO_WM5667</name>
</gene>
<dbReference type="GO" id="GO:0006782">
    <property type="term" value="P:protoporphyrinogen IX biosynthetic process"/>
    <property type="evidence" value="ECO:0007669"/>
    <property type="project" value="UniProtKB-UniRule"/>
</dbReference>
<organism evidence="11">
    <name type="scientific">uncultured Sulfurovum sp</name>
    <dbReference type="NCBI Taxonomy" id="269237"/>
    <lineage>
        <taxon>Bacteria</taxon>
        <taxon>Pseudomonadati</taxon>
        <taxon>Campylobacterota</taxon>
        <taxon>Epsilonproteobacteria</taxon>
        <taxon>Campylobacterales</taxon>
        <taxon>Sulfurovaceae</taxon>
        <taxon>Sulfurovum</taxon>
        <taxon>environmental samples</taxon>
    </lineage>
</organism>
<dbReference type="FunFam" id="3.40.190.10:FF:000004">
    <property type="entry name" value="Porphobilinogen deaminase"/>
    <property type="match status" value="1"/>
</dbReference>
<dbReference type="HAMAP" id="MF_00260">
    <property type="entry name" value="Porphobil_deam"/>
    <property type="match status" value="1"/>
</dbReference>
<dbReference type="InterPro" id="IPR036803">
    <property type="entry name" value="Porphobilinogen_deaminase_C_sf"/>
</dbReference>
<evidence type="ECO:0000256" key="8">
    <source>
        <dbReference type="HAMAP-Rule" id="MF_00260"/>
    </source>
</evidence>
<dbReference type="InterPro" id="IPR000860">
    <property type="entry name" value="HemC"/>
</dbReference>
<accession>A0A6S6TS58</accession>
<evidence type="ECO:0000256" key="1">
    <source>
        <dbReference type="ARBA" id="ARBA00002869"/>
    </source>
</evidence>